<dbReference type="Pfam" id="PF20153">
    <property type="entry name" value="DUF6535"/>
    <property type="match status" value="1"/>
</dbReference>
<sequence length="210" mass="23373">MVEGWRFCWSILCGRHYVRCTDVTEPSSRLRSGHSGAPFRDHRRPANSGQWFPSLTPISGFRPTTSGSLVNGLWFSCLSFSLTTALFAVLTKQWIHQYMAPPSGTPRDSCRVRQFRFVGLQQRRVGFTVGLLPVLMSTSLCIFLGGLVVFPFPLQASIASVFGSITSTSFAAHFIANCLPIIYPSCPYKTPLSQYIFPLYTCIAHNGFFA</sequence>
<organism evidence="4 5">
    <name type="scientific">Armillaria solidipes</name>
    <dbReference type="NCBI Taxonomy" id="1076256"/>
    <lineage>
        <taxon>Eukaryota</taxon>
        <taxon>Fungi</taxon>
        <taxon>Dikarya</taxon>
        <taxon>Basidiomycota</taxon>
        <taxon>Agaricomycotina</taxon>
        <taxon>Agaricomycetes</taxon>
        <taxon>Agaricomycetidae</taxon>
        <taxon>Agaricales</taxon>
        <taxon>Marasmiineae</taxon>
        <taxon>Physalacriaceae</taxon>
        <taxon>Armillaria</taxon>
    </lineage>
</organism>
<gene>
    <name evidence="4" type="ORF">ARMSODRAFT_93079</name>
</gene>
<dbReference type="AlphaFoldDB" id="A0A2H3C3U3"/>
<evidence type="ECO:0000313" key="4">
    <source>
        <dbReference type="EMBL" id="PBK70813.1"/>
    </source>
</evidence>
<keyword evidence="2" id="KW-1133">Transmembrane helix</keyword>
<accession>A0A2H3C3U3</accession>
<evidence type="ECO:0000256" key="1">
    <source>
        <dbReference type="SAM" id="MobiDB-lite"/>
    </source>
</evidence>
<feature type="transmembrane region" description="Helical" evidence="2">
    <location>
        <begin position="158"/>
        <end position="183"/>
    </location>
</feature>
<dbReference type="Proteomes" id="UP000218334">
    <property type="component" value="Unassembled WGS sequence"/>
</dbReference>
<keyword evidence="2" id="KW-0812">Transmembrane</keyword>
<name>A0A2H3C3U3_9AGAR</name>
<reference evidence="5" key="1">
    <citation type="journal article" date="2017" name="Nat. Ecol. Evol.">
        <title>Genome expansion and lineage-specific genetic innovations in the forest pathogenic fungi Armillaria.</title>
        <authorList>
            <person name="Sipos G."/>
            <person name="Prasanna A.N."/>
            <person name="Walter M.C."/>
            <person name="O'Connor E."/>
            <person name="Balint B."/>
            <person name="Krizsan K."/>
            <person name="Kiss B."/>
            <person name="Hess J."/>
            <person name="Varga T."/>
            <person name="Slot J."/>
            <person name="Riley R."/>
            <person name="Boka B."/>
            <person name="Rigling D."/>
            <person name="Barry K."/>
            <person name="Lee J."/>
            <person name="Mihaltcheva S."/>
            <person name="LaButti K."/>
            <person name="Lipzen A."/>
            <person name="Waldron R."/>
            <person name="Moloney N.M."/>
            <person name="Sperisen C."/>
            <person name="Kredics L."/>
            <person name="Vagvoelgyi C."/>
            <person name="Patrignani A."/>
            <person name="Fitzpatrick D."/>
            <person name="Nagy I."/>
            <person name="Doyle S."/>
            <person name="Anderson J.B."/>
            <person name="Grigoriev I.V."/>
            <person name="Gueldener U."/>
            <person name="Muensterkoetter M."/>
            <person name="Nagy L.G."/>
        </authorList>
    </citation>
    <scope>NUCLEOTIDE SEQUENCE [LARGE SCALE GENOMIC DNA]</scope>
    <source>
        <strain evidence="5">28-4</strain>
    </source>
</reference>
<evidence type="ECO:0000313" key="5">
    <source>
        <dbReference type="Proteomes" id="UP000218334"/>
    </source>
</evidence>
<feature type="transmembrane region" description="Helical" evidence="2">
    <location>
        <begin position="72"/>
        <end position="90"/>
    </location>
</feature>
<feature type="transmembrane region" description="Helical" evidence="2">
    <location>
        <begin position="125"/>
        <end position="152"/>
    </location>
</feature>
<feature type="region of interest" description="Disordered" evidence="1">
    <location>
        <begin position="26"/>
        <end position="45"/>
    </location>
</feature>
<dbReference type="STRING" id="1076256.A0A2H3C3U3"/>
<keyword evidence="2" id="KW-0472">Membrane</keyword>
<evidence type="ECO:0000259" key="3">
    <source>
        <dbReference type="Pfam" id="PF20153"/>
    </source>
</evidence>
<dbReference type="EMBL" id="KZ293425">
    <property type="protein sequence ID" value="PBK70813.1"/>
    <property type="molecule type" value="Genomic_DNA"/>
</dbReference>
<keyword evidence="5" id="KW-1185">Reference proteome</keyword>
<evidence type="ECO:0000256" key="2">
    <source>
        <dbReference type="SAM" id="Phobius"/>
    </source>
</evidence>
<dbReference type="InterPro" id="IPR045338">
    <property type="entry name" value="DUF6535"/>
</dbReference>
<feature type="domain" description="DUF6535" evidence="3">
    <location>
        <begin position="47"/>
        <end position="150"/>
    </location>
</feature>
<protein>
    <recommendedName>
        <fullName evidence="3">DUF6535 domain-containing protein</fullName>
    </recommendedName>
</protein>
<proteinExistence type="predicted"/>